<dbReference type="Proteomes" id="UP000677082">
    <property type="component" value="Unassembled WGS sequence"/>
</dbReference>
<feature type="domain" description="DUF1707" evidence="2">
    <location>
        <begin position="10"/>
        <end position="62"/>
    </location>
</feature>
<keyword evidence="4" id="KW-1185">Reference proteome</keyword>
<dbReference type="PANTHER" id="PTHR40763">
    <property type="entry name" value="MEMBRANE PROTEIN-RELATED"/>
    <property type="match status" value="1"/>
</dbReference>
<reference evidence="3 4" key="1">
    <citation type="submission" date="2021-03" db="EMBL/GenBank/DDBJ databases">
        <title>Whole genome shotgun sequence of Actinoplanes toevensis NBRC 105298.</title>
        <authorList>
            <person name="Komaki H."/>
            <person name="Tamura T."/>
        </authorList>
    </citation>
    <scope>NUCLEOTIDE SEQUENCE [LARGE SCALE GENOMIC DNA]</scope>
    <source>
        <strain evidence="3 4">NBRC 105298</strain>
    </source>
</reference>
<keyword evidence="1" id="KW-1133">Transmembrane helix</keyword>
<comment type="caution">
    <text evidence="3">The sequence shown here is derived from an EMBL/GenBank/DDBJ whole genome shotgun (WGS) entry which is preliminary data.</text>
</comment>
<organism evidence="3 4">
    <name type="scientific">Paractinoplanes toevensis</name>
    <dbReference type="NCBI Taxonomy" id="571911"/>
    <lineage>
        <taxon>Bacteria</taxon>
        <taxon>Bacillati</taxon>
        <taxon>Actinomycetota</taxon>
        <taxon>Actinomycetes</taxon>
        <taxon>Micromonosporales</taxon>
        <taxon>Micromonosporaceae</taxon>
        <taxon>Paractinoplanes</taxon>
    </lineage>
</organism>
<accession>A0A919TBX6</accession>
<dbReference type="Pfam" id="PF08044">
    <property type="entry name" value="DUF1707"/>
    <property type="match status" value="1"/>
</dbReference>
<dbReference type="RefSeq" id="WP_246607026.1">
    <property type="nucleotide sequence ID" value="NZ_BOQN01000047.1"/>
</dbReference>
<dbReference type="AlphaFoldDB" id="A0A919TBX6"/>
<keyword evidence="1" id="KW-0472">Membrane</keyword>
<evidence type="ECO:0000259" key="2">
    <source>
        <dbReference type="Pfam" id="PF08044"/>
    </source>
</evidence>
<dbReference type="InterPro" id="IPR012551">
    <property type="entry name" value="DUF1707_SHOCT-like"/>
</dbReference>
<gene>
    <name evidence="3" type="ORF">Ato02nite_031720</name>
</gene>
<evidence type="ECO:0000313" key="4">
    <source>
        <dbReference type="Proteomes" id="UP000677082"/>
    </source>
</evidence>
<name>A0A919TBX6_9ACTN</name>
<protein>
    <recommendedName>
        <fullName evidence="2">DUF1707 domain-containing protein</fullName>
    </recommendedName>
</protein>
<sequence>MNPNETPTRMRTSDKEREQIAEILRAAMTEGRLTLEEGEERLAAVYATKYRDELGPLTADLPDGGRRAMAEAHAPEFRLATRRALRRHASFVMIAAGVLTGLWVLSGAHFFWPAIPLVFLVMGLVRHARWSHYEPRYSYAHRVAPWNGPEWRRQ</sequence>
<dbReference type="PANTHER" id="PTHR40763:SF4">
    <property type="entry name" value="DUF1707 DOMAIN-CONTAINING PROTEIN"/>
    <property type="match status" value="1"/>
</dbReference>
<proteinExistence type="predicted"/>
<feature type="transmembrane region" description="Helical" evidence="1">
    <location>
        <begin position="88"/>
        <end position="105"/>
    </location>
</feature>
<keyword evidence="1" id="KW-0812">Transmembrane</keyword>
<dbReference type="EMBL" id="BOQN01000047">
    <property type="protein sequence ID" value="GIM91379.1"/>
    <property type="molecule type" value="Genomic_DNA"/>
</dbReference>
<evidence type="ECO:0000313" key="3">
    <source>
        <dbReference type="EMBL" id="GIM91379.1"/>
    </source>
</evidence>
<evidence type="ECO:0000256" key="1">
    <source>
        <dbReference type="SAM" id="Phobius"/>
    </source>
</evidence>